<dbReference type="Pfam" id="PF14273">
    <property type="entry name" value="DUF4360"/>
    <property type="match status" value="1"/>
</dbReference>
<sequence>MKLLTSLLFLPALILCAPAGESPRSGQTAPVQFISASASGSGCPQGVSTIIDDPGTTLTLGFDQYQTQVEPGVPGSEREKNCDIFLTLRYPLGCTSTTMSATYHGFAQLQSGVGGAFPASYVLSPGAVTSSQPPTTKFDATEFGTPGGVYTRNDAVTAKEDIRNANQQVVSLAVRTRVILQPINQTVAGTLTLDDASFQITEQQHC</sequence>
<dbReference type="PANTHER" id="PTHR38847:SF1">
    <property type="entry name" value="PSEUDOURIDINE SYNTHASE RSUA_RLUA-LIKE DOMAIN-CONTAINING PROTEIN"/>
    <property type="match status" value="1"/>
</dbReference>
<dbReference type="Proteomes" id="UP001174691">
    <property type="component" value="Unassembled WGS sequence"/>
</dbReference>
<gene>
    <name evidence="2" type="ORF">NKR19_g2625</name>
</gene>
<dbReference type="PANTHER" id="PTHR38847">
    <property type="match status" value="1"/>
</dbReference>
<evidence type="ECO:0000256" key="1">
    <source>
        <dbReference type="SAM" id="SignalP"/>
    </source>
</evidence>
<comment type="caution">
    <text evidence="2">The sequence shown here is derived from an EMBL/GenBank/DDBJ whole genome shotgun (WGS) entry which is preliminary data.</text>
</comment>
<dbReference type="EMBL" id="JANBVN010000027">
    <property type="protein sequence ID" value="KAJ9161069.1"/>
    <property type="molecule type" value="Genomic_DNA"/>
</dbReference>
<organism evidence="2 3">
    <name type="scientific">Coniochaeta hoffmannii</name>
    <dbReference type="NCBI Taxonomy" id="91930"/>
    <lineage>
        <taxon>Eukaryota</taxon>
        <taxon>Fungi</taxon>
        <taxon>Dikarya</taxon>
        <taxon>Ascomycota</taxon>
        <taxon>Pezizomycotina</taxon>
        <taxon>Sordariomycetes</taxon>
        <taxon>Sordariomycetidae</taxon>
        <taxon>Coniochaetales</taxon>
        <taxon>Coniochaetaceae</taxon>
        <taxon>Coniochaeta</taxon>
    </lineage>
</organism>
<accession>A0AA38RW16</accession>
<feature type="signal peptide" evidence="1">
    <location>
        <begin position="1"/>
        <end position="19"/>
    </location>
</feature>
<dbReference type="InterPro" id="IPR025649">
    <property type="entry name" value="DUF4360"/>
</dbReference>
<feature type="chain" id="PRO_5041310109" description="Secreted protein" evidence="1">
    <location>
        <begin position="20"/>
        <end position="206"/>
    </location>
</feature>
<reference evidence="2" key="1">
    <citation type="submission" date="2022-07" db="EMBL/GenBank/DDBJ databases">
        <title>Fungi with potential for degradation of polypropylene.</title>
        <authorList>
            <person name="Gostincar C."/>
        </authorList>
    </citation>
    <scope>NUCLEOTIDE SEQUENCE</scope>
    <source>
        <strain evidence="2">EXF-13287</strain>
    </source>
</reference>
<keyword evidence="3" id="KW-1185">Reference proteome</keyword>
<evidence type="ECO:0000313" key="2">
    <source>
        <dbReference type="EMBL" id="KAJ9161069.1"/>
    </source>
</evidence>
<proteinExistence type="predicted"/>
<evidence type="ECO:0000313" key="3">
    <source>
        <dbReference type="Proteomes" id="UP001174691"/>
    </source>
</evidence>
<keyword evidence="1" id="KW-0732">Signal</keyword>
<dbReference type="AlphaFoldDB" id="A0AA38RW16"/>
<evidence type="ECO:0008006" key="4">
    <source>
        <dbReference type="Google" id="ProtNLM"/>
    </source>
</evidence>
<protein>
    <recommendedName>
        <fullName evidence="4">Secreted protein</fullName>
    </recommendedName>
</protein>
<name>A0AA38RW16_9PEZI</name>